<evidence type="ECO:0000313" key="3">
    <source>
        <dbReference type="EMBL" id="RDY65448.1"/>
    </source>
</evidence>
<dbReference type="AlphaFoldDB" id="A0A3D8V9E8"/>
<dbReference type="PROSITE" id="PS50110">
    <property type="entry name" value="RESPONSE_REGULATORY"/>
    <property type="match status" value="1"/>
</dbReference>
<gene>
    <name evidence="3" type="ORF">DX912_17220</name>
</gene>
<protein>
    <submittedName>
        <fullName evidence="3">Response regulator</fullName>
    </submittedName>
</protein>
<dbReference type="InterPro" id="IPR001789">
    <property type="entry name" value="Sig_transdc_resp-reg_receiver"/>
</dbReference>
<dbReference type="Gene3D" id="3.40.50.2300">
    <property type="match status" value="1"/>
</dbReference>
<comment type="caution">
    <text evidence="3">The sequence shown here is derived from an EMBL/GenBank/DDBJ whole genome shotgun (WGS) entry which is preliminary data.</text>
</comment>
<dbReference type="GO" id="GO:0000160">
    <property type="term" value="P:phosphorelay signal transduction system"/>
    <property type="evidence" value="ECO:0007669"/>
    <property type="project" value="InterPro"/>
</dbReference>
<keyword evidence="1" id="KW-0597">Phosphoprotein</keyword>
<name>A0A3D8V9E8_9GAMM</name>
<feature type="modified residue" description="4-aspartylphosphate" evidence="1">
    <location>
        <position position="90"/>
    </location>
</feature>
<dbReference type="InterPro" id="IPR011006">
    <property type="entry name" value="CheY-like_superfamily"/>
</dbReference>
<proteinExistence type="predicted"/>
<reference evidence="3 4" key="1">
    <citation type="submission" date="2018-08" db="EMBL/GenBank/DDBJ databases">
        <title>Lysobacter soli KCTC 22011, whole genome shotgun sequence.</title>
        <authorList>
            <person name="Zhang X."/>
            <person name="Feng G."/>
            <person name="Zhu H."/>
        </authorList>
    </citation>
    <scope>NUCLEOTIDE SEQUENCE [LARGE SCALE GENOMIC DNA]</scope>
    <source>
        <strain evidence="3 4">KCTC 22011</strain>
    </source>
</reference>
<organism evidence="3 4">
    <name type="scientific">Lysobacter soli</name>
    <dbReference type="NCBI Taxonomy" id="453783"/>
    <lineage>
        <taxon>Bacteria</taxon>
        <taxon>Pseudomonadati</taxon>
        <taxon>Pseudomonadota</taxon>
        <taxon>Gammaproteobacteria</taxon>
        <taxon>Lysobacterales</taxon>
        <taxon>Lysobacteraceae</taxon>
        <taxon>Lysobacter</taxon>
    </lineage>
</organism>
<evidence type="ECO:0000313" key="4">
    <source>
        <dbReference type="Proteomes" id="UP000256829"/>
    </source>
</evidence>
<dbReference type="Proteomes" id="UP000256829">
    <property type="component" value="Unassembled WGS sequence"/>
</dbReference>
<evidence type="ECO:0000256" key="1">
    <source>
        <dbReference type="PROSITE-ProRule" id="PRU00169"/>
    </source>
</evidence>
<accession>A0A3D8V9E8</accession>
<dbReference type="SUPFAM" id="SSF52172">
    <property type="entry name" value="CheY-like"/>
    <property type="match status" value="1"/>
</dbReference>
<sequence>MNDPSPLCVAERVPSLMHRTHPGPVTRASVQLRCEMRPGMRILLVEDCAATAEQVSEALTSLGHEADVACSIESTAELIARSAYDAFILDLNVGGVSTLEVGEELRLAGHLVCFASGVDPQSAPSDALFLSKPYTLDGVADMLARLSPLARRTLAFH</sequence>
<evidence type="ECO:0000259" key="2">
    <source>
        <dbReference type="PROSITE" id="PS50110"/>
    </source>
</evidence>
<feature type="domain" description="Response regulatory" evidence="2">
    <location>
        <begin position="41"/>
        <end position="147"/>
    </location>
</feature>
<keyword evidence="4" id="KW-1185">Reference proteome</keyword>
<dbReference type="EMBL" id="QTJR01000018">
    <property type="protein sequence ID" value="RDY65448.1"/>
    <property type="molecule type" value="Genomic_DNA"/>
</dbReference>
<dbReference type="SMART" id="SM00448">
    <property type="entry name" value="REC"/>
    <property type="match status" value="1"/>
</dbReference>